<keyword evidence="6 7" id="KW-0472">Membrane</keyword>
<evidence type="ECO:0000256" key="7">
    <source>
        <dbReference type="SAM" id="Phobius"/>
    </source>
</evidence>
<keyword evidence="3" id="KW-1003">Cell membrane</keyword>
<evidence type="ECO:0000256" key="4">
    <source>
        <dbReference type="ARBA" id="ARBA00022692"/>
    </source>
</evidence>
<feature type="transmembrane region" description="Helical" evidence="7">
    <location>
        <begin position="157"/>
        <end position="179"/>
    </location>
</feature>
<evidence type="ECO:0000256" key="2">
    <source>
        <dbReference type="ARBA" id="ARBA00007755"/>
    </source>
</evidence>
<keyword evidence="4 7" id="KW-0812">Transmembrane</keyword>
<feature type="domain" description="CstA N-terminal" evidence="8">
    <location>
        <begin position="305"/>
        <end position="429"/>
    </location>
</feature>
<evidence type="ECO:0000313" key="10">
    <source>
        <dbReference type="Proteomes" id="UP000184148"/>
    </source>
</evidence>
<feature type="transmembrane region" description="Helical" evidence="7">
    <location>
        <begin position="386"/>
        <end position="407"/>
    </location>
</feature>
<dbReference type="PANTHER" id="PTHR30252">
    <property type="entry name" value="INNER MEMBRANE PEPTIDE TRANSPORTER"/>
    <property type="match status" value="1"/>
</dbReference>
<evidence type="ECO:0000259" key="8">
    <source>
        <dbReference type="Pfam" id="PF02554"/>
    </source>
</evidence>
<organism evidence="9 10">
    <name type="scientific">Desulforamulus putei DSM 12395</name>
    <dbReference type="NCBI Taxonomy" id="1121429"/>
    <lineage>
        <taxon>Bacteria</taxon>
        <taxon>Bacillati</taxon>
        <taxon>Bacillota</taxon>
        <taxon>Clostridia</taxon>
        <taxon>Eubacteriales</taxon>
        <taxon>Peptococcaceae</taxon>
        <taxon>Desulforamulus</taxon>
    </lineage>
</organism>
<dbReference type="InterPro" id="IPR051605">
    <property type="entry name" value="CstA"/>
</dbReference>
<feature type="transmembrane region" description="Helical" evidence="7">
    <location>
        <begin position="444"/>
        <end position="461"/>
    </location>
</feature>
<proteinExistence type="inferred from homology"/>
<dbReference type="GO" id="GO:0009267">
    <property type="term" value="P:cellular response to starvation"/>
    <property type="evidence" value="ECO:0007669"/>
    <property type="project" value="InterPro"/>
</dbReference>
<evidence type="ECO:0000256" key="1">
    <source>
        <dbReference type="ARBA" id="ARBA00004651"/>
    </source>
</evidence>
<feature type="transmembrane region" description="Helical" evidence="7">
    <location>
        <begin position="265"/>
        <end position="287"/>
    </location>
</feature>
<reference evidence="10" key="1">
    <citation type="submission" date="2016-11" db="EMBL/GenBank/DDBJ databases">
        <authorList>
            <person name="Varghese N."/>
            <person name="Submissions S."/>
        </authorList>
    </citation>
    <scope>NUCLEOTIDE SEQUENCE [LARGE SCALE GENOMIC DNA]</scope>
    <source>
        <strain evidence="10">DSM 12395</strain>
    </source>
</reference>
<feature type="transmembrane region" description="Helical" evidence="7">
    <location>
        <begin position="414"/>
        <end position="432"/>
    </location>
</feature>
<comment type="subcellular location">
    <subcellularLocation>
        <location evidence="1">Cell membrane</location>
        <topology evidence="1">Multi-pass membrane protein</topology>
    </subcellularLocation>
</comment>
<dbReference type="AlphaFoldDB" id="A0A1M5A5C5"/>
<feature type="transmembrane region" description="Helical" evidence="7">
    <location>
        <begin position="227"/>
        <end position="245"/>
    </location>
</feature>
<dbReference type="Proteomes" id="UP000184148">
    <property type="component" value="Unassembled WGS sequence"/>
</dbReference>
<dbReference type="GO" id="GO:0005886">
    <property type="term" value="C:plasma membrane"/>
    <property type="evidence" value="ECO:0007669"/>
    <property type="project" value="UniProtKB-SubCell"/>
</dbReference>
<evidence type="ECO:0000256" key="6">
    <source>
        <dbReference type="ARBA" id="ARBA00023136"/>
    </source>
</evidence>
<evidence type="ECO:0000256" key="5">
    <source>
        <dbReference type="ARBA" id="ARBA00022989"/>
    </source>
</evidence>
<dbReference type="STRING" id="1121429.SAMN02745133_02176"/>
<feature type="transmembrane region" description="Helical" evidence="7">
    <location>
        <begin position="125"/>
        <end position="145"/>
    </location>
</feature>
<gene>
    <name evidence="9" type="ORF">SAMN02745133_02176</name>
</gene>
<dbReference type="PANTHER" id="PTHR30252:SF4">
    <property type="entry name" value="CARBON STARVATION"/>
    <property type="match status" value="1"/>
</dbReference>
<comment type="similarity">
    <text evidence="2">Belongs to the peptide transporter carbon starvation (CstA) (TC 2.A.114) family.</text>
</comment>
<evidence type="ECO:0000313" key="9">
    <source>
        <dbReference type="EMBL" id="SHF25471.1"/>
    </source>
</evidence>
<feature type="domain" description="CstA N-terminal" evidence="8">
    <location>
        <begin position="3"/>
        <end position="166"/>
    </location>
</feature>
<dbReference type="RefSeq" id="WP_073239417.1">
    <property type="nucleotide sequence ID" value="NZ_FQUY01000016.1"/>
</dbReference>
<dbReference type="InterPro" id="IPR003706">
    <property type="entry name" value="CstA_N"/>
</dbReference>
<feature type="transmembrane region" description="Helical" evidence="7">
    <location>
        <begin position="362"/>
        <end position="380"/>
    </location>
</feature>
<dbReference type="EMBL" id="FQUY01000016">
    <property type="protein sequence ID" value="SHF25471.1"/>
    <property type="molecule type" value="Genomic_DNA"/>
</dbReference>
<feature type="transmembrane region" description="Helical" evidence="7">
    <location>
        <begin position="186"/>
        <end position="207"/>
    </location>
</feature>
<keyword evidence="5 7" id="KW-1133">Transmembrane helix</keyword>
<feature type="transmembrane region" description="Helical" evidence="7">
    <location>
        <begin position="311"/>
        <end position="334"/>
    </location>
</feature>
<feature type="transmembrane region" description="Helical" evidence="7">
    <location>
        <begin position="80"/>
        <end position="104"/>
    </location>
</feature>
<name>A0A1M5A5C5_9FIRM</name>
<sequence length="482" mass="51863">MFTFLAAIILLIVGYLTYGKFVEKVFGVNENNVCPAYAKQDGVDFVPMEWKRASLIQLLNIAGLGPIFGPIMGALWGPVAFIWIVLGSIFAGAVHDYFSGMLSVRNGGAGLPDMVGKYLGRGMKAFTNVFALVLLVLVGTVFMTGPAKLLANLTPGWMTLGVWVGIILVYYVLATLLPVDKIIGRVYPFFGALLLIMAFGVAGALILQGYHIPELTLANMHPKGAPIWPLLFITIACGAISGFHATQSPIIARCTQNEKYGRKIFYGMMIAEGIIALIWAAAGMSFYGSYEGLAAVLAPGGPGPAGVVKEVATTMLGAVGGTMAVLGVIVLPITSGDTAFRGARMLIADFLKMDQKPFGKRLVIAIPLFTVGYLLTLIDFNFLWRYFAWANQTTAMIMLWAAAVYLVQEKKFHWVASVPAAFMTVVTFTYILMAPEGFKLATGIAYPLGFVLALIPIGLFIKKVLGMNNDQLTVSPAKKPVS</sequence>
<keyword evidence="10" id="KW-1185">Reference proteome</keyword>
<dbReference type="OrthoDB" id="9761224at2"/>
<dbReference type="Pfam" id="PF02554">
    <property type="entry name" value="CstA"/>
    <property type="match status" value="2"/>
</dbReference>
<protein>
    <submittedName>
        <fullName evidence="9">Carbon starvation protein CstA</fullName>
    </submittedName>
</protein>
<accession>A0A1M5A5C5</accession>
<evidence type="ECO:0000256" key="3">
    <source>
        <dbReference type="ARBA" id="ARBA00022475"/>
    </source>
</evidence>